<evidence type="ECO:0000313" key="1">
    <source>
        <dbReference type="EMBL" id="KAG0730241.1"/>
    </source>
</evidence>
<dbReference type="AlphaFoldDB" id="A0A8J4YT22"/>
<dbReference type="Proteomes" id="UP000770661">
    <property type="component" value="Unassembled WGS sequence"/>
</dbReference>
<gene>
    <name evidence="1" type="ORF">GWK47_003303</name>
</gene>
<proteinExistence type="predicted"/>
<organism evidence="1 2">
    <name type="scientific">Chionoecetes opilio</name>
    <name type="common">Atlantic snow crab</name>
    <name type="synonym">Cancer opilio</name>
    <dbReference type="NCBI Taxonomy" id="41210"/>
    <lineage>
        <taxon>Eukaryota</taxon>
        <taxon>Metazoa</taxon>
        <taxon>Ecdysozoa</taxon>
        <taxon>Arthropoda</taxon>
        <taxon>Crustacea</taxon>
        <taxon>Multicrustacea</taxon>
        <taxon>Malacostraca</taxon>
        <taxon>Eumalacostraca</taxon>
        <taxon>Eucarida</taxon>
        <taxon>Decapoda</taxon>
        <taxon>Pleocyemata</taxon>
        <taxon>Brachyura</taxon>
        <taxon>Eubrachyura</taxon>
        <taxon>Majoidea</taxon>
        <taxon>Majidae</taxon>
        <taxon>Chionoecetes</taxon>
    </lineage>
</organism>
<sequence>MDRMRSFAIMIRNDVKKFHQTSFSSPLPQVLFDGVLPWSHTKALQDAQGLEVRSVISRTLWGTESCHSDCNERAHCRLTKQPPSYINLALLCHRQLTATLLLWSFAPCGRIYSRPVVVVLRATTSLLYNAKYSAVAGSLWRLLISSAASSQFLCTSPILLESSCSVCGVLVCFLQNMHSASYVLDGEGLHDQPLPLVAILRYSHWYPFLFLSKM</sequence>
<accession>A0A8J4YT22</accession>
<reference evidence="1" key="1">
    <citation type="submission" date="2020-07" db="EMBL/GenBank/DDBJ databases">
        <title>The High-quality genome of the commercially important snow crab, Chionoecetes opilio.</title>
        <authorList>
            <person name="Jeong J.-H."/>
            <person name="Ryu S."/>
        </authorList>
    </citation>
    <scope>NUCLEOTIDE SEQUENCE</scope>
    <source>
        <strain evidence="1">MADBK_172401_WGS</strain>
        <tissue evidence="1">Digestive gland</tissue>
    </source>
</reference>
<keyword evidence="2" id="KW-1185">Reference proteome</keyword>
<name>A0A8J4YT22_CHIOP</name>
<protein>
    <submittedName>
        <fullName evidence="1">Uncharacterized protein</fullName>
    </submittedName>
</protein>
<evidence type="ECO:0000313" key="2">
    <source>
        <dbReference type="Proteomes" id="UP000770661"/>
    </source>
</evidence>
<dbReference type="EMBL" id="JACEEZ010000360">
    <property type="protein sequence ID" value="KAG0730241.1"/>
    <property type="molecule type" value="Genomic_DNA"/>
</dbReference>
<comment type="caution">
    <text evidence="1">The sequence shown here is derived from an EMBL/GenBank/DDBJ whole genome shotgun (WGS) entry which is preliminary data.</text>
</comment>